<name>A0AAW1KFF5_POPJA</name>
<evidence type="ECO:0000313" key="1">
    <source>
        <dbReference type="EMBL" id="KAK9717176.1"/>
    </source>
</evidence>
<keyword evidence="2" id="KW-1185">Reference proteome</keyword>
<accession>A0AAW1KFF5</accession>
<dbReference type="Proteomes" id="UP001458880">
    <property type="component" value="Unassembled WGS sequence"/>
</dbReference>
<comment type="caution">
    <text evidence="1">The sequence shown here is derived from an EMBL/GenBank/DDBJ whole genome shotgun (WGS) entry which is preliminary data.</text>
</comment>
<evidence type="ECO:0000313" key="2">
    <source>
        <dbReference type="Proteomes" id="UP001458880"/>
    </source>
</evidence>
<protein>
    <submittedName>
        <fullName evidence="1">Uncharacterized protein</fullName>
    </submittedName>
</protein>
<dbReference type="AlphaFoldDB" id="A0AAW1KFF5"/>
<proteinExistence type="predicted"/>
<reference evidence="1 2" key="1">
    <citation type="journal article" date="2024" name="BMC Genomics">
        <title>De novo assembly and annotation of Popillia japonica's genome with initial clues to its potential as an invasive pest.</title>
        <authorList>
            <person name="Cucini C."/>
            <person name="Boschi S."/>
            <person name="Funari R."/>
            <person name="Cardaioli E."/>
            <person name="Iannotti N."/>
            <person name="Marturano G."/>
            <person name="Paoli F."/>
            <person name="Bruttini M."/>
            <person name="Carapelli A."/>
            <person name="Frati F."/>
            <person name="Nardi F."/>
        </authorList>
    </citation>
    <scope>NUCLEOTIDE SEQUENCE [LARGE SCALE GENOMIC DNA]</scope>
    <source>
        <strain evidence="1">DMR45628</strain>
    </source>
</reference>
<gene>
    <name evidence="1" type="ORF">QE152_g24321</name>
</gene>
<dbReference type="EMBL" id="JASPKY010000246">
    <property type="protein sequence ID" value="KAK9717176.1"/>
    <property type="molecule type" value="Genomic_DNA"/>
</dbReference>
<organism evidence="1 2">
    <name type="scientific">Popillia japonica</name>
    <name type="common">Japanese beetle</name>
    <dbReference type="NCBI Taxonomy" id="7064"/>
    <lineage>
        <taxon>Eukaryota</taxon>
        <taxon>Metazoa</taxon>
        <taxon>Ecdysozoa</taxon>
        <taxon>Arthropoda</taxon>
        <taxon>Hexapoda</taxon>
        <taxon>Insecta</taxon>
        <taxon>Pterygota</taxon>
        <taxon>Neoptera</taxon>
        <taxon>Endopterygota</taxon>
        <taxon>Coleoptera</taxon>
        <taxon>Polyphaga</taxon>
        <taxon>Scarabaeiformia</taxon>
        <taxon>Scarabaeidae</taxon>
        <taxon>Rutelinae</taxon>
        <taxon>Popillia</taxon>
    </lineage>
</organism>
<sequence>MSSSQTSHPSSRRMQQKNPIKVQWSLKHFVQVRVWGRVNSHGFGTLCTFTGILTKIKKFLNYIKEVC</sequence>